<organism evidence="3 4">
    <name type="scientific">Magallana gigas</name>
    <name type="common">Pacific oyster</name>
    <name type="synonym">Crassostrea gigas</name>
    <dbReference type="NCBI Taxonomy" id="29159"/>
    <lineage>
        <taxon>Eukaryota</taxon>
        <taxon>Metazoa</taxon>
        <taxon>Spiralia</taxon>
        <taxon>Lophotrochozoa</taxon>
        <taxon>Mollusca</taxon>
        <taxon>Bivalvia</taxon>
        <taxon>Autobranchia</taxon>
        <taxon>Pteriomorphia</taxon>
        <taxon>Ostreida</taxon>
        <taxon>Ostreoidea</taxon>
        <taxon>Ostreidae</taxon>
        <taxon>Magallana</taxon>
    </lineage>
</organism>
<keyword evidence="1" id="KW-0732">Signal</keyword>
<evidence type="ECO:0000313" key="4">
    <source>
        <dbReference type="Proteomes" id="UP000005408"/>
    </source>
</evidence>
<keyword evidence="4" id="KW-1185">Reference proteome</keyword>
<evidence type="ECO:0000313" key="3">
    <source>
        <dbReference type="EnsemblMetazoa" id="G5796.1:cds"/>
    </source>
</evidence>
<feature type="signal peptide" evidence="1">
    <location>
        <begin position="1"/>
        <end position="17"/>
    </location>
</feature>
<dbReference type="InterPro" id="IPR002413">
    <property type="entry name" value="V5_allergen-like"/>
</dbReference>
<dbReference type="PRINTS" id="PR00837">
    <property type="entry name" value="V5TPXLIKE"/>
</dbReference>
<dbReference type="InterPro" id="IPR001283">
    <property type="entry name" value="CRISP-related"/>
</dbReference>
<proteinExistence type="predicted"/>
<sequence length="188" mass="21218">MGKMLAWIILFVVGCCAEYQDADGFLKAHNIIRRFEYAANMKEMKWDEDLASLAEGWAKACVRGHNQNRETREFKKVGENIYRNTRRKSGFDAVVSWFKEKSSYNLMEGSCSGVCGHYTQVVWADSEYLGCAVAFCPKFFRGRGGYNYVCNYGPRGNWRGKKPYVPGISCSSCPLGYGCPRGVCAKES</sequence>
<dbReference type="PRINTS" id="PR00838">
    <property type="entry name" value="V5ALLERGEN"/>
</dbReference>
<dbReference type="InterPro" id="IPR035940">
    <property type="entry name" value="CAP_sf"/>
</dbReference>
<accession>A0A8W8NLI5</accession>
<dbReference type="Proteomes" id="UP000005408">
    <property type="component" value="Unassembled WGS sequence"/>
</dbReference>
<dbReference type="GO" id="GO:0005576">
    <property type="term" value="C:extracellular region"/>
    <property type="evidence" value="ECO:0007669"/>
    <property type="project" value="InterPro"/>
</dbReference>
<feature type="domain" description="SCP" evidence="2">
    <location>
        <begin position="20"/>
        <end position="160"/>
    </location>
</feature>
<reference evidence="3" key="1">
    <citation type="submission" date="2022-08" db="UniProtKB">
        <authorList>
            <consortium name="EnsemblMetazoa"/>
        </authorList>
    </citation>
    <scope>IDENTIFICATION</scope>
    <source>
        <strain evidence="3">05x7-T-G4-1.051#20</strain>
    </source>
</reference>
<dbReference type="SMART" id="SM00198">
    <property type="entry name" value="SCP"/>
    <property type="match status" value="1"/>
</dbReference>
<dbReference type="OMA" id="WAKSNLI"/>
<dbReference type="Gene3D" id="3.40.33.10">
    <property type="entry name" value="CAP"/>
    <property type="match status" value="1"/>
</dbReference>
<dbReference type="EnsemblMetazoa" id="G5796.1">
    <property type="protein sequence ID" value="G5796.1:cds"/>
    <property type="gene ID" value="G5796"/>
</dbReference>
<dbReference type="Pfam" id="PF00188">
    <property type="entry name" value="CAP"/>
    <property type="match status" value="1"/>
</dbReference>
<dbReference type="OrthoDB" id="43654at2759"/>
<dbReference type="InterPro" id="IPR014044">
    <property type="entry name" value="CAP_dom"/>
</dbReference>
<evidence type="ECO:0000259" key="2">
    <source>
        <dbReference type="SMART" id="SM00198"/>
    </source>
</evidence>
<dbReference type="SUPFAM" id="SSF55797">
    <property type="entry name" value="PR-1-like"/>
    <property type="match status" value="1"/>
</dbReference>
<evidence type="ECO:0000256" key="1">
    <source>
        <dbReference type="SAM" id="SignalP"/>
    </source>
</evidence>
<dbReference type="InterPro" id="IPR018244">
    <property type="entry name" value="Allrgn_V5/Tpx1_CS"/>
</dbReference>
<feature type="chain" id="PRO_5036505795" description="SCP domain-containing protein" evidence="1">
    <location>
        <begin position="18"/>
        <end position="188"/>
    </location>
</feature>
<dbReference type="AlphaFoldDB" id="A0A8W8NLI5"/>
<dbReference type="PANTHER" id="PTHR10334">
    <property type="entry name" value="CYSTEINE-RICH SECRETORY PROTEIN-RELATED"/>
    <property type="match status" value="1"/>
</dbReference>
<dbReference type="PROSITE" id="PS01009">
    <property type="entry name" value="CRISP_1"/>
    <property type="match status" value="1"/>
</dbReference>
<name>A0A8W8NLI5_MAGGI</name>
<dbReference type="PROSITE" id="PS51257">
    <property type="entry name" value="PROKAR_LIPOPROTEIN"/>
    <property type="match status" value="1"/>
</dbReference>
<protein>
    <recommendedName>
        <fullName evidence="2">SCP domain-containing protein</fullName>
    </recommendedName>
</protein>